<reference evidence="2" key="1">
    <citation type="journal article" date="2019" name="Int. J. Syst. Evol. Microbiol.">
        <title>The Global Catalogue of Microorganisms (GCM) 10K type strain sequencing project: providing services to taxonomists for standard genome sequencing and annotation.</title>
        <authorList>
            <consortium name="The Broad Institute Genomics Platform"/>
            <consortium name="The Broad Institute Genome Sequencing Center for Infectious Disease"/>
            <person name="Wu L."/>
            <person name="Ma J."/>
        </authorList>
    </citation>
    <scope>NUCLEOTIDE SEQUENCE [LARGE SCALE GENOMIC DNA]</scope>
    <source>
        <strain evidence="2">JCM 11756</strain>
    </source>
</reference>
<gene>
    <name evidence="1" type="ORF">GCM10009601_38050</name>
</gene>
<name>A0ABP4JSM8_9ACTN</name>
<proteinExistence type="predicted"/>
<keyword evidence="2" id="KW-1185">Reference proteome</keyword>
<accession>A0ABP4JSM8</accession>
<sequence>MPAPRQLEAAAPYPLAMADCYELQLALNLPDSLPPCDLALLRWHLGEESEGGQGDGYAYEYPLLAGRGPAWRIGGVLLGELCAHERGWALTVRQEAHPDEFDGLRRLVLWLGDVPDVLVARDGAVIREVLHADRVVDSANEVISDPPV</sequence>
<evidence type="ECO:0000313" key="2">
    <source>
        <dbReference type="Proteomes" id="UP001500973"/>
    </source>
</evidence>
<protein>
    <submittedName>
        <fullName evidence="1">Uncharacterized protein</fullName>
    </submittedName>
</protein>
<comment type="caution">
    <text evidence="1">The sequence shown here is derived from an EMBL/GenBank/DDBJ whole genome shotgun (WGS) entry which is preliminary data.</text>
</comment>
<dbReference type="EMBL" id="BAAAIZ010000053">
    <property type="protein sequence ID" value="GAA1427205.1"/>
    <property type="molecule type" value="Genomic_DNA"/>
</dbReference>
<evidence type="ECO:0000313" key="1">
    <source>
        <dbReference type="EMBL" id="GAA1427205.1"/>
    </source>
</evidence>
<dbReference type="Proteomes" id="UP001500973">
    <property type="component" value="Unassembled WGS sequence"/>
</dbReference>
<organism evidence="1 2">
    <name type="scientific">Streptomyces thermospinosisporus</name>
    <dbReference type="NCBI Taxonomy" id="161482"/>
    <lineage>
        <taxon>Bacteria</taxon>
        <taxon>Bacillati</taxon>
        <taxon>Actinomycetota</taxon>
        <taxon>Actinomycetes</taxon>
        <taxon>Kitasatosporales</taxon>
        <taxon>Streptomycetaceae</taxon>
        <taxon>Streptomyces</taxon>
    </lineage>
</organism>